<dbReference type="Gene3D" id="3.40.50.1010">
    <property type="entry name" value="5'-nuclease"/>
    <property type="match status" value="1"/>
</dbReference>
<dbReference type="EMBL" id="UOGJ01000144">
    <property type="protein sequence ID" value="VAX37921.1"/>
    <property type="molecule type" value="Genomic_DNA"/>
</dbReference>
<dbReference type="InterPro" id="IPR044153">
    <property type="entry name" value="PIN_Pae0151-like"/>
</dbReference>
<dbReference type="Pfam" id="PF01850">
    <property type="entry name" value="PIN"/>
    <property type="match status" value="1"/>
</dbReference>
<accession>A0A3B1DGC0</accession>
<organism evidence="3">
    <name type="scientific">hydrothermal vent metagenome</name>
    <dbReference type="NCBI Taxonomy" id="652676"/>
    <lineage>
        <taxon>unclassified sequences</taxon>
        <taxon>metagenomes</taxon>
        <taxon>ecological metagenomes</taxon>
    </lineage>
</organism>
<protein>
    <recommendedName>
        <fullName evidence="2">PIN domain-containing protein</fullName>
    </recommendedName>
</protein>
<reference evidence="3" key="1">
    <citation type="submission" date="2018-06" db="EMBL/GenBank/DDBJ databases">
        <authorList>
            <person name="Zhirakovskaya E."/>
        </authorList>
    </citation>
    <scope>NUCLEOTIDE SEQUENCE</scope>
</reference>
<evidence type="ECO:0000313" key="3">
    <source>
        <dbReference type="EMBL" id="VAX37921.1"/>
    </source>
</evidence>
<evidence type="ECO:0000256" key="1">
    <source>
        <dbReference type="ARBA" id="ARBA00022842"/>
    </source>
</evidence>
<keyword evidence="1" id="KW-0460">Magnesium</keyword>
<gene>
    <name evidence="3" type="ORF">MNBD_UNCLBAC01-408</name>
</gene>
<name>A0A3B1DGC0_9ZZZZ</name>
<sequence>MNLIVDTSTIIAVITNEKEKKEIIHATKGYSLLAPSSVHWEIANAFSAMLKRERITYNQAKKSLNFYQKIPIRFCDITLEDSLKLANELNIYAYDAYILCCATKLHAPIISLDKKLIQLAKFKELPILEVT</sequence>
<feature type="domain" description="PIN" evidence="2">
    <location>
        <begin position="4"/>
        <end position="121"/>
    </location>
</feature>
<dbReference type="InterPro" id="IPR051619">
    <property type="entry name" value="TypeII_TA_RNase_PINc/VapC"/>
</dbReference>
<dbReference type="AlphaFoldDB" id="A0A3B1DGC0"/>
<dbReference type="SUPFAM" id="SSF88723">
    <property type="entry name" value="PIN domain-like"/>
    <property type="match status" value="1"/>
</dbReference>
<dbReference type="CDD" id="cd09873">
    <property type="entry name" value="PIN_Pae0151-like"/>
    <property type="match status" value="1"/>
</dbReference>
<dbReference type="PANTHER" id="PTHR35901">
    <property type="entry name" value="RIBONUCLEASE VAPC3"/>
    <property type="match status" value="1"/>
</dbReference>
<dbReference type="InterPro" id="IPR029060">
    <property type="entry name" value="PIN-like_dom_sf"/>
</dbReference>
<evidence type="ECO:0000259" key="2">
    <source>
        <dbReference type="Pfam" id="PF01850"/>
    </source>
</evidence>
<proteinExistence type="predicted"/>
<dbReference type="InterPro" id="IPR002716">
    <property type="entry name" value="PIN_dom"/>
</dbReference>
<dbReference type="PANTHER" id="PTHR35901:SF1">
    <property type="entry name" value="EXONUCLEASE VAPC9"/>
    <property type="match status" value="1"/>
</dbReference>